<keyword evidence="4" id="KW-1185">Reference proteome</keyword>
<keyword evidence="2" id="KW-0472">Membrane</keyword>
<keyword evidence="2" id="KW-1133">Transmembrane helix</keyword>
<keyword evidence="2" id="KW-0812">Transmembrane</keyword>
<dbReference type="InterPro" id="IPR038770">
    <property type="entry name" value="Na+/solute_symporter_sf"/>
</dbReference>
<feature type="transmembrane region" description="Helical" evidence="2">
    <location>
        <begin position="43"/>
        <end position="61"/>
    </location>
</feature>
<proteinExistence type="predicted"/>
<gene>
    <name evidence="3" type="ORF">M8C21_029619</name>
</gene>
<evidence type="ECO:0000313" key="4">
    <source>
        <dbReference type="Proteomes" id="UP001206925"/>
    </source>
</evidence>
<feature type="non-terminal residue" evidence="3">
    <location>
        <position position="1"/>
    </location>
</feature>
<dbReference type="GO" id="GO:0009507">
    <property type="term" value="C:chloroplast"/>
    <property type="evidence" value="ECO:0007669"/>
    <property type="project" value="TreeGrafter"/>
</dbReference>
<sequence>MLPHQEINGEEASLFDVLWLLLGSVIFVSIFQKLPGGSPVFEYLTAGILIGAYGLSIIRNVHATKAIAEFG</sequence>
<accession>A0AAD5GN60</accession>
<dbReference type="GO" id="GO:0016020">
    <property type="term" value="C:membrane"/>
    <property type="evidence" value="ECO:0007669"/>
    <property type="project" value="UniProtKB-SubCell"/>
</dbReference>
<comment type="caution">
    <text evidence="3">The sequence shown here is derived from an EMBL/GenBank/DDBJ whole genome shotgun (WGS) entry which is preliminary data.</text>
</comment>
<organism evidence="3 4">
    <name type="scientific">Ambrosia artemisiifolia</name>
    <name type="common">Common ragweed</name>
    <dbReference type="NCBI Taxonomy" id="4212"/>
    <lineage>
        <taxon>Eukaryota</taxon>
        <taxon>Viridiplantae</taxon>
        <taxon>Streptophyta</taxon>
        <taxon>Embryophyta</taxon>
        <taxon>Tracheophyta</taxon>
        <taxon>Spermatophyta</taxon>
        <taxon>Magnoliopsida</taxon>
        <taxon>eudicotyledons</taxon>
        <taxon>Gunneridae</taxon>
        <taxon>Pentapetalae</taxon>
        <taxon>asterids</taxon>
        <taxon>campanulids</taxon>
        <taxon>Asterales</taxon>
        <taxon>Asteraceae</taxon>
        <taxon>Asteroideae</taxon>
        <taxon>Heliantheae alliance</taxon>
        <taxon>Heliantheae</taxon>
        <taxon>Ambrosia</taxon>
    </lineage>
</organism>
<dbReference type="Gene3D" id="1.20.1530.20">
    <property type="match status" value="1"/>
</dbReference>
<dbReference type="GO" id="GO:0015386">
    <property type="term" value="F:potassium:proton antiporter activity"/>
    <property type="evidence" value="ECO:0007669"/>
    <property type="project" value="TreeGrafter"/>
</dbReference>
<dbReference type="AlphaFoldDB" id="A0AAD5GN60"/>
<evidence type="ECO:0000256" key="2">
    <source>
        <dbReference type="SAM" id="Phobius"/>
    </source>
</evidence>
<dbReference type="PANTHER" id="PTHR46157:SF10">
    <property type="entry name" value="K+ EFFLUX ANTIPORTER 1-RELATED"/>
    <property type="match status" value="1"/>
</dbReference>
<evidence type="ECO:0000256" key="1">
    <source>
        <dbReference type="ARBA" id="ARBA00004141"/>
    </source>
</evidence>
<dbReference type="Proteomes" id="UP001206925">
    <property type="component" value="Unassembled WGS sequence"/>
</dbReference>
<dbReference type="PANTHER" id="PTHR46157">
    <property type="entry name" value="K(+) EFFLUX ANTIPORTER 3, CHLOROPLASTIC"/>
    <property type="match status" value="1"/>
</dbReference>
<name>A0AAD5GN60_AMBAR</name>
<feature type="transmembrane region" description="Helical" evidence="2">
    <location>
        <begin position="12"/>
        <end position="31"/>
    </location>
</feature>
<dbReference type="EMBL" id="JAMZMK010006436">
    <property type="protein sequence ID" value="KAI7748930.1"/>
    <property type="molecule type" value="Genomic_DNA"/>
</dbReference>
<comment type="subcellular location">
    <subcellularLocation>
        <location evidence="1">Membrane</location>
        <topology evidence="1">Multi-pass membrane protein</topology>
    </subcellularLocation>
</comment>
<protein>
    <submittedName>
        <fullName evidence="3">Uncharacterized protein</fullName>
    </submittedName>
</protein>
<reference evidence="3" key="1">
    <citation type="submission" date="2022-06" db="EMBL/GenBank/DDBJ databases">
        <title>Uncovering the hologenomic basis of an extraordinary plant invasion.</title>
        <authorList>
            <person name="Bieker V.C."/>
            <person name="Martin M.D."/>
            <person name="Gilbert T."/>
            <person name="Hodgins K."/>
            <person name="Battlay P."/>
            <person name="Petersen B."/>
            <person name="Wilson J."/>
        </authorList>
    </citation>
    <scope>NUCLEOTIDE SEQUENCE</scope>
    <source>
        <strain evidence="3">AA19_3_7</strain>
        <tissue evidence="3">Leaf</tissue>
    </source>
</reference>
<evidence type="ECO:0000313" key="3">
    <source>
        <dbReference type="EMBL" id="KAI7748930.1"/>
    </source>
</evidence>